<dbReference type="OrthoDB" id="7304934at2"/>
<proteinExistence type="predicted"/>
<name>A0A1H2YJ77_9RHOB</name>
<keyword evidence="2" id="KW-1185">Reference proteome</keyword>
<dbReference type="STRING" id="356660.SAMN05444336_103134"/>
<dbReference type="AlphaFoldDB" id="A0A1H2YJ77"/>
<dbReference type="EMBL" id="FNMZ01000003">
    <property type="protein sequence ID" value="SDX04684.1"/>
    <property type="molecule type" value="Genomic_DNA"/>
</dbReference>
<protein>
    <submittedName>
        <fullName evidence="1">Uncharacterized protein</fullName>
    </submittedName>
</protein>
<evidence type="ECO:0000313" key="2">
    <source>
        <dbReference type="Proteomes" id="UP000199118"/>
    </source>
</evidence>
<accession>A0A1H2YJ77</accession>
<dbReference type="RefSeq" id="WP_143040285.1">
    <property type="nucleotide sequence ID" value="NZ_FNMZ01000003.1"/>
</dbReference>
<gene>
    <name evidence="1" type="ORF">SAMN05444336_103134</name>
</gene>
<evidence type="ECO:0000313" key="1">
    <source>
        <dbReference type="EMBL" id="SDX04684.1"/>
    </source>
</evidence>
<dbReference type="Proteomes" id="UP000199118">
    <property type="component" value="Unassembled WGS sequence"/>
</dbReference>
<organism evidence="1 2">
    <name type="scientific">Albimonas donghaensis</name>
    <dbReference type="NCBI Taxonomy" id="356660"/>
    <lineage>
        <taxon>Bacteria</taxon>
        <taxon>Pseudomonadati</taxon>
        <taxon>Pseudomonadota</taxon>
        <taxon>Alphaproteobacteria</taxon>
        <taxon>Rhodobacterales</taxon>
        <taxon>Paracoccaceae</taxon>
        <taxon>Albimonas</taxon>
    </lineage>
</organism>
<reference evidence="1 2" key="1">
    <citation type="submission" date="2016-10" db="EMBL/GenBank/DDBJ databases">
        <authorList>
            <person name="de Groot N.N."/>
        </authorList>
    </citation>
    <scope>NUCLEOTIDE SEQUENCE [LARGE SCALE GENOMIC DNA]</scope>
    <source>
        <strain evidence="1 2">DSM 17890</strain>
    </source>
</reference>
<sequence length="77" mass="8492">MLWESAEGACLRGRWLPVEDLICFAYEDFPEDLRCWSVSLEEGGVTARLPGADPRDALREIGRSQEPLTCPGPSLGV</sequence>